<dbReference type="InterPro" id="IPR031248">
    <property type="entry name" value="RNF213"/>
</dbReference>
<dbReference type="OrthoDB" id="6142015at2759"/>
<dbReference type="AlphaFoldDB" id="X6LGL4"/>
<evidence type="ECO:0000313" key="1">
    <source>
        <dbReference type="EMBL" id="ETN99854.1"/>
    </source>
</evidence>
<evidence type="ECO:0000313" key="2">
    <source>
        <dbReference type="Proteomes" id="UP000023152"/>
    </source>
</evidence>
<dbReference type="Proteomes" id="UP000023152">
    <property type="component" value="Unassembled WGS sequence"/>
</dbReference>
<sequence length="389" mass="45695">KILINSKNNETAPNCSAQVSPLCRGKPNLVIEYEKGFAKVSNLYKLLGMIPRSEHVLICKETTTEEEVECLLLRTLLCTKKDNKQNARTPLYCLVWPEKLTKRTSAKVVKLLQHMLLSQSELRQMHPYLFVIFSSYRENEVAVTLQQFECKEVIALLNMEDSLYMKKWKSFLTERINRKPFVQLYMSEDVGMGKTWKIKHNIEKEEKLERIYVRFNSSTIDWDSTINKFWQHHPCQFNNDSKVDDQEIVTKKKRSKDDLVVYHLDISSCVGKEMNDFLFQLLYLQHIDTDGCSFHVNPNMAFFIEIPSKFDSLSEKIKDVLYTLFPTSKFPTISVNETNNPFQFGEEAQYCIKWIKEFRAGNLKCGNFVEYFFTLNLLLLFFPLFHTDL</sequence>
<comment type="caution">
    <text evidence="1">The sequence shown here is derived from an EMBL/GenBank/DDBJ whole genome shotgun (WGS) entry which is preliminary data.</text>
</comment>
<dbReference type="EMBL" id="ASPP01042706">
    <property type="protein sequence ID" value="ETN99854.1"/>
    <property type="molecule type" value="Genomic_DNA"/>
</dbReference>
<organism evidence="1 2">
    <name type="scientific">Reticulomyxa filosa</name>
    <dbReference type="NCBI Taxonomy" id="46433"/>
    <lineage>
        <taxon>Eukaryota</taxon>
        <taxon>Sar</taxon>
        <taxon>Rhizaria</taxon>
        <taxon>Retaria</taxon>
        <taxon>Foraminifera</taxon>
        <taxon>Monothalamids</taxon>
        <taxon>Reticulomyxidae</taxon>
        <taxon>Reticulomyxa</taxon>
    </lineage>
</organism>
<protein>
    <submittedName>
        <fullName evidence="1">Uncharacterized protein</fullName>
    </submittedName>
</protein>
<name>X6LGL4_RETFI</name>
<dbReference type="PANTHER" id="PTHR22605:SF1">
    <property type="entry name" value="RZ-TYPE DOMAIN-CONTAINING PROTEIN"/>
    <property type="match status" value="1"/>
</dbReference>
<proteinExistence type="predicted"/>
<dbReference type="GO" id="GO:0004842">
    <property type="term" value="F:ubiquitin-protein transferase activity"/>
    <property type="evidence" value="ECO:0007669"/>
    <property type="project" value="InterPro"/>
</dbReference>
<feature type="non-terminal residue" evidence="1">
    <location>
        <position position="1"/>
    </location>
</feature>
<dbReference type="GO" id="GO:0016887">
    <property type="term" value="F:ATP hydrolysis activity"/>
    <property type="evidence" value="ECO:0007669"/>
    <property type="project" value="InterPro"/>
</dbReference>
<dbReference type="PANTHER" id="PTHR22605">
    <property type="entry name" value="RZ-TYPE DOMAIN-CONTAINING PROTEIN"/>
    <property type="match status" value="1"/>
</dbReference>
<keyword evidence="2" id="KW-1185">Reference proteome</keyword>
<gene>
    <name evidence="1" type="ORF">RFI_37614</name>
</gene>
<accession>X6LGL4</accession>
<reference evidence="1 2" key="1">
    <citation type="journal article" date="2013" name="Curr. Biol.">
        <title>The Genome of the Foraminiferan Reticulomyxa filosa.</title>
        <authorList>
            <person name="Glockner G."/>
            <person name="Hulsmann N."/>
            <person name="Schleicher M."/>
            <person name="Noegel A.A."/>
            <person name="Eichinger L."/>
            <person name="Gallinger C."/>
            <person name="Pawlowski J."/>
            <person name="Sierra R."/>
            <person name="Euteneuer U."/>
            <person name="Pillet L."/>
            <person name="Moustafa A."/>
            <person name="Platzer M."/>
            <person name="Groth M."/>
            <person name="Szafranski K."/>
            <person name="Schliwa M."/>
        </authorList>
    </citation>
    <scope>NUCLEOTIDE SEQUENCE [LARGE SCALE GENOMIC DNA]</scope>
</reference>